<comment type="caution">
    <text evidence="1">The sequence shown here is derived from an EMBL/GenBank/DDBJ whole genome shotgun (WGS) entry which is preliminary data.</text>
</comment>
<sequence>MEQANTICYEEMKLFIMQASYKIEVDMLNQQILVLQQKEPQSKAGAKELQG</sequence>
<proteinExistence type="predicted"/>
<organism evidence="1">
    <name type="scientific">marine sediment metagenome</name>
    <dbReference type="NCBI Taxonomy" id="412755"/>
    <lineage>
        <taxon>unclassified sequences</taxon>
        <taxon>metagenomes</taxon>
        <taxon>ecological metagenomes</taxon>
    </lineage>
</organism>
<gene>
    <name evidence="1" type="ORF">LCGC14_1830670</name>
</gene>
<name>A0A0F9GG82_9ZZZZ</name>
<evidence type="ECO:0000313" key="1">
    <source>
        <dbReference type="EMBL" id="KKL97809.1"/>
    </source>
</evidence>
<dbReference type="AlphaFoldDB" id="A0A0F9GG82"/>
<protein>
    <submittedName>
        <fullName evidence="1">Uncharacterized protein</fullName>
    </submittedName>
</protein>
<dbReference type="EMBL" id="LAZR01018076">
    <property type="protein sequence ID" value="KKL97809.1"/>
    <property type="molecule type" value="Genomic_DNA"/>
</dbReference>
<accession>A0A0F9GG82</accession>
<feature type="non-terminal residue" evidence="1">
    <location>
        <position position="51"/>
    </location>
</feature>
<reference evidence="1" key="1">
    <citation type="journal article" date="2015" name="Nature">
        <title>Complex archaea that bridge the gap between prokaryotes and eukaryotes.</title>
        <authorList>
            <person name="Spang A."/>
            <person name="Saw J.H."/>
            <person name="Jorgensen S.L."/>
            <person name="Zaremba-Niedzwiedzka K."/>
            <person name="Martijn J."/>
            <person name="Lind A.E."/>
            <person name="van Eijk R."/>
            <person name="Schleper C."/>
            <person name="Guy L."/>
            <person name="Ettema T.J."/>
        </authorList>
    </citation>
    <scope>NUCLEOTIDE SEQUENCE</scope>
</reference>